<dbReference type="Pfam" id="PF07848">
    <property type="entry name" value="PaaX"/>
    <property type="match status" value="1"/>
</dbReference>
<keyword evidence="3" id="KW-1185">Reference proteome</keyword>
<dbReference type="Gene3D" id="3.30.70.2650">
    <property type="match status" value="1"/>
</dbReference>
<name>A0A142JVF4_9BURK</name>
<dbReference type="PANTHER" id="PTHR30319:SF1">
    <property type="entry name" value="TRANSCRIPTIONAL REPRESSOR PAAX"/>
    <property type="match status" value="1"/>
</dbReference>
<reference evidence="2 3" key="1">
    <citation type="submission" date="2016-03" db="EMBL/GenBank/DDBJ databases">
        <title>Complete genome sequence of a novel chlorpyrifos degrading bacterium, Cupriavidus nantongensis sp. X1.</title>
        <authorList>
            <person name="Fang L."/>
        </authorList>
    </citation>
    <scope>NUCLEOTIDE SEQUENCE [LARGE SCALE GENOMIC DNA]</scope>
    <source>
        <strain evidence="2 3">X1</strain>
    </source>
</reference>
<sequence length="282" mass="30767">MPKSAAIGSDLPPISAGTLILDLVSTHPGRVYSAAELSLAGTAFGIEATGMRTAMARLKADGRLQQTGRGAYVLGPESMALQQRLVAWRSVAERREPWRGAWLLAFASARERADRAAWRRTLQALDFDGFKEAEPNLFVRPDNLRGGAEQARVRLAELQHAPTLLVVSARDLDAARDKRFRRLWQTARMTREHLAMAAALERYGTAVATLPDAPAAALTLQAGREAVRRIVHDPLLPDELCSIEALQTLIAAMDRFDTLGRAVWRRFLAQAAVTGAGGLRAD</sequence>
<dbReference type="AlphaFoldDB" id="A0A142JVF4"/>
<protein>
    <recommendedName>
        <fullName evidence="1">Transcriptional repressor PaaX-like N-terminal domain-containing protein</fullName>
    </recommendedName>
</protein>
<evidence type="ECO:0000313" key="2">
    <source>
        <dbReference type="EMBL" id="AMR82066.1"/>
    </source>
</evidence>
<dbReference type="InterPro" id="IPR036388">
    <property type="entry name" value="WH-like_DNA-bd_sf"/>
</dbReference>
<dbReference type="RefSeq" id="WP_062803853.1">
    <property type="nucleotide sequence ID" value="NZ_CP014845.1"/>
</dbReference>
<dbReference type="PANTHER" id="PTHR30319">
    <property type="entry name" value="PHENYLACETIC ACID REGULATOR-RELATED TRANSCRIPTIONAL REPRESSOR"/>
    <property type="match status" value="1"/>
</dbReference>
<evidence type="ECO:0000259" key="1">
    <source>
        <dbReference type="Pfam" id="PF07848"/>
    </source>
</evidence>
<accession>A0A142JVF4</accession>
<organism evidence="2 3">
    <name type="scientific">Cupriavidus nantongensis</name>
    <dbReference type="NCBI Taxonomy" id="1796606"/>
    <lineage>
        <taxon>Bacteria</taxon>
        <taxon>Pseudomonadati</taxon>
        <taxon>Pseudomonadota</taxon>
        <taxon>Betaproteobacteria</taxon>
        <taxon>Burkholderiales</taxon>
        <taxon>Burkholderiaceae</taxon>
        <taxon>Cupriavidus</taxon>
    </lineage>
</organism>
<feature type="domain" description="Transcriptional repressor PaaX-like N-terminal" evidence="1">
    <location>
        <begin position="18"/>
        <end position="70"/>
    </location>
</feature>
<dbReference type="OrthoDB" id="6380574at2"/>
<evidence type="ECO:0000313" key="3">
    <source>
        <dbReference type="Proteomes" id="UP000075238"/>
    </source>
</evidence>
<proteinExistence type="predicted"/>
<dbReference type="EMBL" id="CP014845">
    <property type="protein sequence ID" value="AMR82066.1"/>
    <property type="molecule type" value="Genomic_DNA"/>
</dbReference>
<dbReference type="Gene3D" id="1.10.10.10">
    <property type="entry name" value="Winged helix-like DNA-binding domain superfamily/Winged helix DNA-binding domain"/>
    <property type="match status" value="1"/>
</dbReference>
<gene>
    <name evidence="2" type="ORF">A2G96_30535</name>
</gene>
<dbReference type="STRING" id="1796606.A2G96_30535"/>
<dbReference type="KEGG" id="cnan:A2G96_30535"/>
<dbReference type="InterPro" id="IPR012906">
    <property type="entry name" value="PaaX-like_N"/>
</dbReference>
<dbReference type="Proteomes" id="UP000075238">
    <property type="component" value="Chromosome 2"/>
</dbReference>
<dbReference type="GO" id="GO:0006351">
    <property type="term" value="P:DNA-templated transcription"/>
    <property type="evidence" value="ECO:0007669"/>
    <property type="project" value="TreeGrafter"/>
</dbReference>